<reference evidence="4 5" key="1">
    <citation type="journal article" date="2015" name="Genome Announc.">
        <title>Expanding the biotechnology potential of lactobacilli through comparative genomics of 213 strains and associated genera.</title>
        <authorList>
            <person name="Sun Z."/>
            <person name="Harris H.M."/>
            <person name="McCann A."/>
            <person name="Guo C."/>
            <person name="Argimon S."/>
            <person name="Zhang W."/>
            <person name="Yang X."/>
            <person name="Jeffery I.B."/>
            <person name="Cooney J.C."/>
            <person name="Kagawa T.F."/>
            <person name="Liu W."/>
            <person name="Song Y."/>
            <person name="Salvetti E."/>
            <person name="Wrobel A."/>
            <person name="Rasinkangas P."/>
            <person name="Parkhill J."/>
            <person name="Rea M.C."/>
            <person name="O'Sullivan O."/>
            <person name="Ritari J."/>
            <person name="Douillard F.P."/>
            <person name="Paul Ross R."/>
            <person name="Yang R."/>
            <person name="Briner A.E."/>
            <person name="Felis G.E."/>
            <person name="de Vos W.M."/>
            <person name="Barrangou R."/>
            <person name="Klaenhammer T.R."/>
            <person name="Caufield P.W."/>
            <person name="Cui Y."/>
            <person name="Zhang H."/>
            <person name="O'Toole P.W."/>
        </authorList>
    </citation>
    <scope>NUCLEOTIDE SEQUENCE [LARGE SCALE GENOMIC DNA]</scope>
    <source>
        <strain evidence="4 5">DSM 13343</strain>
    </source>
</reference>
<organism evidence="4 5">
    <name type="scientific">Lacticaseibacillus manihotivorans DSM 13343 = JCM 12514</name>
    <dbReference type="NCBI Taxonomy" id="1423769"/>
    <lineage>
        <taxon>Bacteria</taxon>
        <taxon>Bacillati</taxon>
        <taxon>Bacillota</taxon>
        <taxon>Bacilli</taxon>
        <taxon>Lactobacillales</taxon>
        <taxon>Lactobacillaceae</taxon>
        <taxon>Lacticaseibacillus</taxon>
    </lineage>
</organism>
<evidence type="ECO:0000256" key="2">
    <source>
        <dbReference type="ARBA" id="ARBA00023002"/>
    </source>
</evidence>
<keyword evidence="5" id="KW-1185">Reference proteome</keyword>
<dbReference type="PANTHER" id="PTHR44196">
    <property type="entry name" value="DEHYDROGENASE/REDUCTASE SDR FAMILY MEMBER 7B"/>
    <property type="match status" value="1"/>
</dbReference>
<dbReference type="RefSeq" id="WP_056964031.1">
    <property type="nucleotide sequence ID" value="NZ_AZEU01000174.1"/>
</dbReference>
<comment type="caution">
    <text evidence="4">The sequence shown here is derived from an EMBL/GenBank/DDBJ whole genome shotgun (WGS) entry which is preliminary data.</text>
</comment>
<gene>
    <name evidence="4" type="ORF">FD01_GL001444</name>
</gene>
<name>A0A0R1QGK8_9LACO</name>
<protein>
    <submittedName>
        <fullName evidence="4">Short chain dehydrogenase family protein</fullName>
    </submittedName>
</protein>
<evidence type="ECO:0000256" key="1">
    <source>
        <dbReference type="ARBA" id="ARBA00006484"/>
    </source>
</evidence>
<dbReference type="InterPro" id="IPR036291">
    <property type="entry name" value="NAD(P)-bd_dom_sf"/>
</dbReference>
<dbReference type="AlphaFoldDB" id="A0A0R1QGK8"/>
<proteinExistence type="inferred from homology"/>
<dbReference type="PATRIC" id="fig|1423769.4.peg.1552"/>
<dbReference type="PRINTS" id="PR00080">
    <property type="entry name" value="SDRFAMILY"/>
</dbReference>
<dbReference type="Pfam" id="PF00106">
    <property type="entry name" value="adh_short"/>
    <property type="match status" value="1"/>
</dbReference>
<dbReference type="PRINTS" id="PR00081">
    <property type="entry name" value="GDHRDH"/>
</dbReference>
<comment type="similarity">
    <text evidence="1 3">Belongs to the short-chain dehydrogenases/reductases (SDR) family.</text>
</comment>
<dbReference type="OrthoDB" id="9793345at2"/>
<dbReference type="Proteomes" id="UP000051790">
    <property type="component" value="Unassembled WGS sequence"/>
</dbReference>
<dbReference type="GO" id="GO:0016020">
    <property type="term" value="C:membrane"/>
    <property type="evidence" value="ECO:0007669"/>
    <property type="project" value="TreeGrafter"/>
</dbReference>
<evidence type="ECO:0000313" key="4">
    <source>
        <dbReference type="EMBL" id="KRL43990.1"/>
    </source>
</evidence>
<accession>A0A0R1QGK8</accession>
<keyword evidence="2" id="KW-0560">Oxidoreductase</keyword>
<evidence type="ECO:0000313" key="5">
    <source>
        <dbReference type="Proteomes" id="UP000051790"/>
    </source>
</evidence>
<dbReference type="InterPro" id="IPR002347">
    <property type="entry name" value="SDR_fam"/>
</dbReference>
<dbReference type="Gene3D" id="3.40.50.720">
    <property type="entry name" value="NAD(P)-binding Rossmann-like Domain"/>
    <property type="match status" value="1"/>
</dbReference>
<dbReference type="SUPFAM" id="SSF51735">
    <property type="entry name" value="NAD(P)-binding Rossmann-fold domains"/>
    <property type="match status" value="1"/>
</dbReference>
<dbReference type="EMBL" id="AZEU01000174">
    <property type="protein sequence ID" value="KRL43990.1"/>
    <property type="molecule type" value="Genomic_DNA"/>
</dbReference>
<sequence>MLSNRIVVVTGGSSGLGKAIALQAARKHATVVVLARNLKALRHVQAQASALSGHPAFAYAVDVSDPTSIDAMVQRLTTEVGTPDVLVNAAGFGRFQNALDTDFKVVQKMFATNVLGLMYLTQVIGRMMIDQHHGHIINVASMAGLMATPKSAVYAATKFAVVGFDNGLRLELKPFGVKVTTVNPGPINTNFFKVADATAYQRSVQAIALDPDRLAQRIVRAMGHAVREINAPRFMAIAAKGYTLMPHVGDWLAGGVFNRK</sequence>
<evidence type="ECO:0000256" key="3">
    <source>
        <dbReference type="RuleBase" id="RU000363"/>
    </source>
</evidence>
<dbReference type="PANTHER" id="PTHR44196:SF1">
    <property type="entry name" value="DEHYDROGENASE_REDUCTASE SDR FAMILY MEMBER 7B"/>
    <property type="match status" value="1"/>
</dbReference>
<dbReference type="GO" id="GO:0016491">
    <property type="term" value="F:oxidoreductase activity"/>
    <property type="evidence" value="ECO:0007669"/>
    <property type="project" value="UniProtKB-KW"/>
</dbReference>